<dbReference type="AlphaFoldDB" id="A0A2P7R5C8"/>
<keyword evidence="2" id="KW-0175">Coiled coil</keyword>
<dbReference type="EMBL" id="PXYH01000005">
    <property type="protein sequence ID" value="PSJ45412.1"/>
    <property type="molecule type" value="Genomic_DNA"/>
</dbReference>
<gene>
    <name evidence="5" type="ORF">C7I36_04895</name>
</gene>
<dbReference type="GO" id="GO:0007165">
    <property type="term" value="P:signal transduction"/>
    <property type="evidence" value="ECO:0007669"/>
    <property type="project" value="InterPro"/>
</dbReference>
<keyword evidence="6" id="KW-1185">Reference proteome</keyword>
<dbReference type="RefSeq" id="WP_106452617.1">
    <property type="nucleotide sequence ID" value="NZ_PXYH01000005.1"/>
</dbReference>
<feature type="domain" description="HAMP" evidence="4">
    <location>
        <begin position="338"/>
        <end position="390"/>
    </location>
</feature>
<keyword evidence="1" id="KW-0378">Hydrolase</keyword>
<feature type="transmembrane region" description="Helical" evidence="3">
    <location>
        <begin position="312"/>
        <end position="336"/>
    </location>
</feature>
<reference evidence="5 6" key="1">
    <citation type="submission" date="2018-03" db="EMBL/GenBank/DDBJ databases">
        <title>The draft genome of Zobellella taiwanensis JCM 13381.</title>
        <authorList>
            <person name="Liu L."/>
            <person name="Li L."/>
            <person name="Wang T."/>
            <person name="Zhang X."/>
            <person name="Liang L."/>
        </authorList>
    </citation>
    <scope>NUCLEOTIDE SEQUENCE [LARGE SCALE GENOMIC DNA]</scope>
    <source>
        <strain evidence="5 6">JCM 13381</strain>
    </source>
</reference>
<keyword evidence="3" id="KW-1133">Transmembrane helix</keyword>
<evidence type="ECO:0000313" key="5">
    <source>
        <dbReference type="EMBL" id="PSJ45412.1"/>
    </source>
</evidence>
<dbReference type="GO" id="GO:0016301">
    <property type="term" value="F:kinase activity"/>
    <property type="evidence" value="ECO:0007669"/>
    <property type="project" value="UniProtKB-KW"/>
</dbReference>
<dbReference type="Pfam" id="PF07228">
    <property type="entry name" value="SpoIIE"/>
    <property type="match status" value="1"/>
</dbReference>
<dbReference type="SMART" id="SM00304">
    <property type="entry name" value="HAMP"/>
    <property type="match status" value="1"/>
</dbReference>
<proteinExistence type="predicted"/>
<protein>
    <submittedName>
        <fullName evidence="5">Histidine kinase</fullName>
    </submittedName>
</protein>
<keyword evidence="3" id="KW-0812">Transmembrane</keyword>
<dbReference type="Pfam" id="PF00672">
    <property type="entry name" value="HAMP"/>
    <property type="match status" value="1"/>
</dbReference>
<dbReference type="Gene3D" id="3.60.40.10">
    <property type="entry name" value="PPM-type phosphatase domain"/>
    <property type="match status" value="1"/>
</dbReference>
<evidence type="ECO:0000256" key="3">
    <source>
        <dbReference type="SAM" id="Phobius"/>
    </source>
</evidence>
<dbReference type="InterPro" id="IPR052016">
    <property type="entry name" value="Bact_Sigma-Reg"/>
</dbReference>
<keyword evidence="5" id="KW-0418">Kinase</keyword>
<feature type="coiled-coil region" evidence="2">
    <location>
        <begin position="389"/>
        <end position="416"/>
    </location>
</feature>
<dbReference type="InterPro" id="IPR001932">
    <property type="entry name" value="PPM-type_phosphatase-like_dom"/>
</dbReference>
<accession>A0A2P7R5C8</accession>
<name>A0A2P7R5C8_9GAMM</name>
<keyword evidence="3" id="KW-0472">Membrane</keyword>
<dbReference type="PROSITE" id="PS50885">
    <property type="entry name" value="HAMP"/>
    <property type="match status" value="1"/>
</dbReference>
<dbReference type="PANTHER" id="PTHR43156">
    <property type="entry name" value="STAGE II SPORULATION PROTEIN E-RELATED"/>
    <property type="match status" value="1"/>
</dbReference>
<dbReference type="GO" id="GO:0016020">
    <property type="term" value="C:membrane"/>
    <property type="evidence" value="ECO:0007669"/>
    <property type="project" value="InterPro"/>
</dbReference>
<dbReference type="GO" id="GO:0016791">
    <property type="term" value="F:phosphatase activity"/>
    <property type="evidence" value="ECO:0007669"/>
    <property type="project" value="TreeGrafter"/>
</dbReference>
<dbReference type="PANTHER" id="PTHR43156:SF9">
    <property type="entry name" value="HAMP DOMAIN-CONTAINING PROTEIN"/>
    <property type="match status" value="1"/>
</dbReference>
<dbReference type="Gene3D" id="6.10.340.10">
    <property type="match status" value="1"/>
</dbReference>
<dbReference type="NCBIfam" id="NF038263">
    <property type="entry name" value="prot_phos_SiaA"/>
    <property type="match status" value="1"/>
</dbReference>
<keyword evidence="5" id="KW-0808">Transferase</keyword>
<dbReference type="SUPFAM" id="SSF158472">
    <property type="entry name" value="HAMP domain-like"/>
    <property type="match status" value="1"/>
</dbReference>
<comment type="caution">
    <text evidence="5">The sequence shown here is derived from an EMBL/GenBank/DDBJ whole genome shotgun (WGS) entry which is preliminary data.</text>
</comment>
<sequence>MAIWGKGLRAKSIWALLLACVLAFIPAGGIGWRLLAGVQEHFGQAYVQNFTQLNRQNILVPLSRELALARRFAGSVPTRRWLQDEADPQRLSLFTEESRGFAEDFSSHSFFVASLGSLRYYFHGEDKPFTGDPQYRLDPAAADDAWFFHLLERGEKININVNLDRQLGITRVWLNVLVGEPGNWLGMAGTGIDLTAFIDNFITTGEPGVTPMIIDGGGAFQAHPDRRMIALGSAAGAGAGQRTLPALLADNAERERLAALMAAAAAEPEQVSLGWFTLEGQRQLLALSHIPELGWYVATAVDLGAARVLDQAWINGAVLALVIMLAVLLLGLAYGVDRMVLQPLRRLQGSASAIAEGRFDVSLPPPSGDEIGDLSRAFGIMAEQVRSHTEELEQKVQSRTRELELANQRMRQAHQQINDSIDYASLIQKAILPDQQLTQVFGEHHFVLWHPRDVVGGDFYLFHPGEEERFLVGVVDCAGHGVPGALMTMLARAALDHAIREQGMDSPAAILQLADTTLRGMLQDCDLPRGLATNMDVGLAMVDSRRGRLVFAGAKMSLYYSDGERVEERKGCRRTLLDRRPGHFEDQVLALDGDHIYYLATDGYLDQAGGAKGFGLGNSRFCELLLSHARLPLPEQAQALRQALDEYRGSHPQRDDITLLAFRTQTG</sequence>
<organism evidence="5 6">
    <name type="scientific">Zobellella taiwanensis</name>
    <dbReference type="NCBI Taxonomy" id="347535"/>
    <lineage>
        <taxon>Bacteria</taxon>
        <taxon>Pseudomonadati</taxon>
        <taxon>Pseudomonadota</taxon>
        <taxon>Gammaproteobacteria</taxon>
        <taxon>Aeromonadales</taxon>
        <taxon>Aeromonadaceae</taxon>
        <taxon>Zobellella</taxon>
    </lineage>
</organism>
<dbReference type="CDD" id="cd06225">
    <property type="entry name" value="HAMP"/>
    <property type="match status" value="1"/>
</dbReference>
<dbReference type="OrthoDB" id="5496380at2"/>
<evidence type="ECO:0000313" key="6">
    <source>
        <dbReference type="Proteomes" id="UP000242181"/>
    </source>
</evidence>
<dbReference type="InterPro" id="IPR003660">
    <property type="entry name" value="HAMP_dom"/>
</dbReference>
<dbReference type="InterPro" id="IPR036457">
    <property type="entry name" value="PPM-type-like_dom_sf"/>
</dbReference>
<dbReference type="Gene3D" id="3.30.450.20">
    <property type="entry name" value="PAS domain"/>
    <property type="match status" value="1"/>
</dbReference>
<evidence type="ECO:0000256" key="2">
    <source>
        <dbReference type="SAM" id="Coils"/>
    </source>
</evidence>
<evidence type="ECO:0000256" key="1">
    <source>
        <dbReference type="ARBA" id="ARBA00022801"/>
    </source>
</evidence>
<dbReference type="Proteomes" id="UP000242181">
    <property type="component" value="Unassembled WGS sequence"/>
</dbReference>
<evidence type="ECO:0000259" key="4">
    <source>
        <dbReference type="PROSITE" id="PS50885"/>
    </source>
</evidence>
<dbReference type="SMART" id="SM00331">
    <property type="entry name" value="PP2C_SIG"/>
    <property type="match status" value="1"/>
</dbReference>